<dbReference type="InterPro" id="IPR004031">
    <property type="entry name" value="PMP22/EMP/MP20/Claudin"/>
</dbReference>
<organism evidence="6">
    <name type="scientific">Amphimedon queenslandica</name>
    <name type="common">Sponge</name>
    <dbReference type="NCBI Taxonomy" id="400682"/>
    <lineage>
        <taxon>Eukaryota</taxon>
        <taxon>Metazoa</taxon>
        <taxon>Porifera</taxon>
        <taxon>Demospongiae</taxon>
        <taxon>Heteroscleromorpha</taxon>
        <taxon>Haplosclerida</taxon>
        <taxon>Niphatidae</taxon>
        <taxon>Amphimedon</taxon>
    </lineage>
</organism>
<sequence>MAVCPEPAGKWWQEHSQSLRRILEVLLSFGCGVLNIISFGSPYWLDLGENGHMGLWQNCSNTKCQGLSNPSGAVIGVRAMLCMSLMSGLIGWAVGMVALIAHKPRFLFTVALAFGIQAFLWFIGLLVYTKELKSNKGASQGWSYSIGWLGFFLVVFSVIYYVFAGVYRLKKPQSSVIQQIYAPLTQWDDVSSSDSEDDRL</sequence>
<comment type="subcellular location">
    <subcellularLocation>
        <location evidence="1">Membrane</location>
        <topology evidence="1">Multi-pass membrane protein</topology>
    </subcellularLocation>
</comment>
<dbReference type="Proteomes" id="UP000007879">
    <property type="component" value="Unassembled WGS sequence"/>
</dbReference>
<evidence type="ECO:0000313" key="6">
    <source>
        <dbReference type="EnsemblMetazoa" id="Aqu2.1.21106_001"/>
    </source>
</evidence>
<evidence type="ECO:0000256" key="3">
    <source>
        <dbReference type="ARBA" id="ARBA00022989"/>
    </source>
</evidence>
<keyword evidence="7" id="KW-1185">Reference proteome</keyword>
<feature type="transmembrane region" description="Helical" evidence="5">
    <location>
        <begin position="106"/>
        <end position="129"/>
    </location>
</feature>
<dbReference type="GO" id="GO:0005886">
    <property type="term" value="C:plasma membrane"/>
    <property type="evidence" value="ECO:0007669"/>
    <property type="project" value="TreeGrafter"/>
</dbReference>
<name>A0A1X7U008_AMPQE</name>
<evidence type="ECO:0000313" key="7">
    <source>
        <dbReference type="Proteomes" id="UP000007879"/>
    </source>
</evidence>
<proteinExistence type="predicted"/>
<dbReference type="EnsemblMetazoa" id="XM_011408055.2">
    <property type="protein sequence ID" value="XP_011406357.1"/>
    <property type="gene ID" value="LOC105314105"/>
</dbReference>
<feature type="transmembrane region" description="Helical" evidence="5">
    <location>
        <begin position="75"/>
        <end position="99"/>
    </location>
</feature>
<evidence type="ECO:0000256" key="1">
    <source>
        <dbReference type="ARBA" id="ARBA00004141"/>
    </source>
</evidence>
<evidence type="ECO:0000256" key="2">
    <source>
        <dbReference type="ARBA" id="ARBA00022692"/>
    </source>
</evidence>
<protein>
    <submittedName>
        <fullName evidence="6">Uncharacterized protein</fullName>
    </submittedName>
</protein>
<accession>A0A1X7U008</accession>
<keyword evidence="2 5" id="KW-0812">Transmembrane</keyword>
<reference evidence="7" key="1">
    <citation type="journal article" date="2010" name="Nature">
        <title>The Amphimedon queenslandica genome and the evolution of animal complexity.</title>
        <authorList>
            <person name="Srivastava M."/>
            <person name="Simakov O."/>
            <person name="Chapman J."/>
            <person name="Fahey B."/>
            <person name="Gauthier M.E."/>
            <person name="Mitros T."/>
            <person name="Richards G.S."/>
            <person name="Conaco C."/>
            <person name="Dacre M."/>
            <person name="Hellsten U."/>
            <person name="Larroux C."/>
            <person name="Putnam N.H."/>
            <person name="Stanke M."/>
            <person name="Adamska M."/>
            <person name="Darling A."/>
            <person name="Degnan S.M."/>
            <person name="Oakley T.H."/>
            <person name="Plachetzki D.C."/>
            <person name="Zhai Y."/>
            <person name="Adamski M."/>
            <person name="Calcino A."/>
            <person name="Cummins S.F."/>
            <person name="Goodstein D.M."/>
            <person name="Harris C."/>
            <person name="Jackson D.J."/>
            <person name="Leys S.P."/>
            <person name="Shu S."/>
            <person name="Woodcroft B.J."/>
            <person name="Vervoort M."/>
            <person name="Kosik K.S."/>
            <person name="Manning G."/>
            <person name="Degnan B.M."/>
            <person name="Rokhsar D.S."/>
        </authorList>
    </citation>
    <scope>NUCLEOTIDE SEQUENCE [LARGE SCALE GENOMIC DNA]</scope>
</reference>
<gene>
    <name evidence="6" type="primary">105314105</name>
</gene>
<dbReference type="PANTHER" id="PTHR10671">
    <property type="entry name" value="EPITHELIAL MEMBRANE PROTEIN-RELATED"/>
    <property type="match status" value="1"/>
</dbReference>
<dbReference type="InterPro" id="IPR050579">
    <property type="entry name" value="PMP-22/EMP/MP20-like"/>
</dbReference>
<feature type="transmembrane region" description="Helical" evidence="5">
    <location>
        <begin position="25"/>
        <end position="45"/>
    </location>
</feature>
<dbReference type="AlphaFoldDB" id="A0A1X7U008"/>
<dbReference type="PANTHER" id="PTHR10671:SF108">
    <property type="entry name" value="CLAUDIN FAMILY PROTEIN-RELATED"/>
    <property type="match status" value="1"/>
</dbReference>
<feature type="transmembrane region" description="Helical" evidence="5">
    <location>
        <begin position="141"/>
        <end position="163"/>
    </location>
</feature>
<evidence type="ECO:0000256" key="4">
    <source>
        <dbReference type="ARBA" id="ARBA00023136"/>
    </source>
</evidence>
<evidence type="ECO:0000256" key="5">
    <source>
        <dbReference type="SAM" id="Phobius"/>
    </source>
</evidence>
<keyword evidence="3 5" id="KW-1133">Transmembrane helix</keyword>
<dbReference type="EnsemblMetazoa" id="Aqu2.1.21106_001">
    <property type="protein sequence ID" value="Aqu2.1.21106_001"/>
    <property type="gene ID" value="Aqu2.1.21106"/>
</dbReference>
<dbReference type="OrthoDB" id="8678517at2759"/>
<keyword evidence="4 5" id="KW-0472">Membrane</keyword>
<dbReference type="Pfam" id="PF00822">
    <property type="entry name" value="PMP22_Claudin"/>
    <property type="match status" value="1"/>
</dbReference>
<dbReference type="InParanoid" id="A0A1X7U008"/>
<reference evidence="6" key="2">
    <citation type="submission" date="2017-05" db="UniProtKB">
        <authorList>
            <consortium name="EnsemblMetazoa"/>
        </authorList>
    </citation>
    <scope>IDENTIFICATION</scope>
</reference>
<dbReference type="KEGG" id="aqu:105314105"/>
<dbReference type="Gene3D" id="1.20.140.150">
    <property type="match status" value="1"/>
</dbReference>